<evidence type="ECO:0000313" key="2">
    <source>
        <dbReference type="Proteomes" id="UP000051999"/>
    </source>
</evidence>
<proteinExistence type="predicted"/>
<reference evidence="1 2" key="1">
    <citation type="journal article" date="2015" name="Genome Announc.">
        <title>Expanding the biotechnology potential of lactobacilli through comparative genomics of 213 strains and associated genera.</title>
        <authorList>
            <person name="Sun Z."/>
            <person name="Harris H.M."/>
            <person name="McCann A."/>
            <person name="Guo C."/>
            <person name="Argimon S."/>
            <person name="Zhang W."/>
            <person name="Yang X."/>
            <person name="Jeffery I.B."/>
            <person name="Cooney J.C."/>
            <person name="Kagawa T.F."/>
            <person name="Liu W."/>
            <person name="Song Y."/>
            <person name="Salvetti E."/>
            <person name="Wrobel A."/>
            <person name="Rasinkangas P."/>
            <person name="Parkhill J."/>
            <person name="Rea M.C."/>
            <person name="O'Sullivan O."/>
            <person name="Ritari J."/>
            <person name="Douillard F.P."/>
            <person name="Paul Ross R."/>
            <person name="Yang R."/>
            <person name="Briner A.E."/>
            <person name="Felis G.E."/>
            <person name="de Vos W.M."/>
            <person name="Barrangou R."/>
            <person name="Klaenhammer T.R."/>
            <person name="Caufield P.W."/>
            <person name="Cui Y."/>
            <person name="Zhang H."/>
            <person name="O'Toole P.W."/>
        </authorList>
    </citation>
    <scope>NUCLEOTIDE SEQUENCE [LARGE SCALE GENOMIC DNA]</scope>
    <source>
        <strain evidence="1 2">DSM 15814</strain>
    </source>
</reference>
<gene>
    <name evidence="1" type="ORF">FD35_GL001828</name>
</gene>
<name>A0A0R1RGW4_9LACO</name>
<sequence length="58" mass="6603">MSELRVESLLWVVFASLWSDAFTVDDDWSIALSLTDDEFVDVVTELSVLVEFDLESAF</sequence>
<protein>
    <submittedName>
        <fullName evidence="1">Uncharacterized protein</fullName>
    </submittedName>
</protein>
<evidence type="ECO:0000313" key="1">
    <source>
        <dbReference type="EMBL" id="KRL52859.1"/>
    </source>
</evidence>
<dbReference type="EMBL" id="AZFF01000031">
    <property type="protein sequence ID" value="KRL52859.1"/>
    <property type="molecule type" value="Genomic_DNA"/>
</dbReference>
<accession>A0A0R1RGW4</accession>
<comment type="caution">
    <text evidence="1">The sequence shown here is derived from an EMBL/GenBank/DDBJ whole genome shotgun (WGS) entry which is preliminary data.</text>
</comment>
<organism evidence="1 2">
    <name type="scientific">Furfurilactobacillus rossiae DSM 15814</name>
    <dbReference type="NCBI Taxonomy" id="1114972"/>
    <lineage>
        <taxon>Bacteria</taxon>
        <taxon>Bacillati</taxon>
        <taxon>Bacillota</taxon>
        <taxon>Bacilli</taxon>
        <taxon>Lactobacillales</taxon>
        <taxon>Lactobacillaceae</taxon>
        <taxon>Furfurilactobacillus</taxon>
    </lineage>
</organism>
<keyword evidence="2" id="KW-1185">Reference proteome</keyword>
<dbReference type="Proteomes" id="UP000051999">
    <property type="component" value="Unassembled WGS sequence"/>
</dbReference>
<dbReference type="AlphaFoldDB" id="A0A0R1RGW4"/>